<evidence type="ECO:0000313" key="8">
    <source>
        <dbReference type="EMBL" id="MBE8716401.1"/>
    </source>
</evidence>
<feature type="chain" id="PRO_5036721594" description="LPS-assembly lipoprotein LptE" evidence="7">
    <location>
        <begin position="20"/>
        <end position="181"/>
    </location>
</feature>
<keyword evidence="3 6" id="KW-0564">Palmitate</keyword>
<dbReference type="Pfam" id="PF04390">
    <property type="entry name" value="LptE"/>
    <property type="match status" value="1"/>
</dbReference>
<dbReference type="PANTHER" id="PTHR38098">
    <property type="entry name" value="LPS-ASSEMBLY LIPOPROTEIN LPTE"/>
    <property type="match status" value="1"/>
</dbReference>
<dbReference type="RefSeq" id="WP_193907447.1">
    <property type="nucleotide sequence ID" value="NZ_PRDL01000001.1"/>
</dbReference>
<dbReference type="GO" id="GO:0015920">
    <property type="term" value="P:lipopolysaccharide transport"/>
    <property type="evidence" value="ECO:0007669"/>
    <property type="project" value="TreeGrafter"/>
</dbReference>
<organism evidence="8 9">
    <name type="scientific">Cellvibrio polysaccharolyticus</name>
    <dbReference type="NCBI Taxonomy" id="2082724"/>
    <lineage>
        <taxon>Bacteria</taxon>
        <taxon>Pseudomonadati</taxon>
        <taxon>Pseudomonadota</taxon>
        <taxon>Gammaproteobacteria</taxon>
        <taxon>Cellvibrionales</taxon>
        <taxon>Cellvibrionaceae</taxon>
        <taxon>Cellvibrio</taxon>
    </lineage>
</organism>
<evidence type="ECO:0000256" key="2">
    <source>
        <dbReference type="ARBA" id="ARBA00023136"/>
    </source>
</evidence>
<dbReference type="Gene3D" id="3.30.160.150">
    <property type="entry name" value="Lipoprotein like domain"/>
    <property type="match status" value="1"/>
</dbReference>
<dbReference type="GO" id="GO:1990351">
    <property type="term" value="C:transporter complex"/>
    <property type="evidence" value="ECO:0007669"/>
    <property type="project" value="TreeGrafter"/>
</dbReference>
<keyword evidence="2 6" id="KW-0472">Membrane</keyword>
<keyword evidence="4 6" id="KW-0998">Cell outer membrane</keyword>
<dbReference type="InterPro" id="IPR007485">
    <property type="entry name" value="LPS_assembly_LptE"/>
</dbReference>
<dbReference type="PROSITE" id="PS51257">
    <property type="entry name" value="PROKAR_LIPOPROTEIN"/>
    <property type="match status" value="1"/>
</dbReference>
<keyword evidence="1 6" id="KW-0732">Signal</keyword>
<gene>
    <name evidence="6" type="primary">lptE</name>
    <name evidence="8" type="ORF">C4F51_04285</name>
</gene>
<evidence type="ECO:0000313" key="9">
    <source>
        <dbReference type="Proteomes" id="UP000652567"/>
    </source>
</evidence>
<proteinExistence type="inferred from homology"/>
<dbReference type="GO" id="GO:0001530">
    <property type="term" value="F:lipopolysaccharide binding"/>
    <property type="evidence" value="ECO:0007669"/>
    <property type="project" value="TreeGrafter"/>
</dbReference>
<reference evidence="8" key="1">
    <citation type="submission" date="2018-07" db="EMBL/GenBank/DDBJ databases">
        <title>Genome assembly of strain Ka43.</title>
        <authorList>
            <person name="Kukolya J."/>
            <person name="Nagy I."/>
            <person name="Horvath B."/>
            <person name="Toth A."/>
        </authorList>
    </citation>
    <scope>NUCLEOTIDE SEQUENCE</scope>
    <source>
        <strain evidence="8">KB43</strain>
    </source>
</reference>
<accession>A0A928V054</accession>
<dbReference type="EMBL" id="PRDL01000001">
    <property type="protein sequence ID" value="MBE8716401.1"/>
    <property type="molecule type" value="Genomic_DNA"/>
</dbReference>
<sequence length="181" mass="19980">MMRLTLCLFLALLTTACGWQLRGSSSIPQALERIYLTSSDEHSPLTTDVRQVLLTNKVVITENSSDAPLSLRVLEENIDRRTAAVGADALTSAFELYMTVGYEVRDKQGELLAQPATASITRIYNYNPNDAASSAREETLLVREMRQDLAGQLIRRVNALYSDSLKQTPNAQSETDAKTAP</sequence>
<feature type="signal peptide" evidence="7">
    <location>
        <begin position="1"/>
        <end position="19"/>
    </location>
</feature>
<evidence type="ECO:0000256" key="6">
    <source>
        <dbReference type="HAMAP-Rule" id="MF_01186"/>
    </source>
</evidence>
<comment type="similarity">
    <text evidence="6">Belongs to the LptE lipoprotein family.</text>
</comment>
<evidence type="ECO:0000256" key="5">
    <source>
        <dbReference type="ARBA" id="ARBA00023288"/>
    </source>
</evidence>
<dbReference type="GO" id="GO:0043165">
    <property type="term" value="P:Gram-negative-bacterium-type cell outer membrane assembly"/>
    <property type="evidence" value="ECO:0007669"/>
    <property type="project" value="UniProtKB-UniRule"/>
</dbReference>
<dbReference type="HAMAP" id="MF_01186">
    <property type="entry name" value="LPS_assembly_LptE"/>
    <property type="match status" value="1"/>
</dbReference>
<comment type="function">
    <text evidence="6">Together with LptD, is involved in the assembly of lipopolysaccharide (LPS) at the surface of the outer membrane. Required for the proper assembly of LptD. Binds LPS and may serve as the LPS recognition site at the outer membrane.</text>
</comment>
<comment type="subunit">
    <text evidence="6">Component of the lipopolysaccharide transport and assembly complex. Interacts with LptD.</text>
</comment>
<keyword evidence="5 6" id="KW-0449">Lipoprotein</keyword>
<evidence type="ECO:0000256" key="7">
    <source>
        <dbReference type="SAM" id="SignalP"/>
    </source>
</evidence>
<evidence type="ECO:0000256" key="4">
    <source>
        <dbReference type="ARBA" id="ARBA00023237"/>
    </source>
</evidence>
<evidence type="ECO:0000256" key="3">
    <source>
        <dbReference type="ARBA" id="ARBA00023139"/>
    </source>
</evidence>
<protein>
    <recommendedName>
        <fullName evidence="6">LPS-assembly lipoprotein LptE</fullName>
    </recommendedName>
</protein>
<name>A0A928V054_9GAMM</name>
<dbReference type="Proteomes" id="UP000652567">
    <property type="component" value="Unassembled WGS sequence"/>
</dbReference>
<comment type="caution">
    <text evidence="8">The sequence shown here is derived from an EMBL/GenBank/DDBJ whole genome shotgun (WGS) entry which is preliminary data.</text>
</comment>
<dbReference type="GO" id="GO:0009279">
    <property type="term" value="C:cell outer membrane"/>
    <property type="evidence" value="ECO:0007669"/>
    <property type="project" value="UniProtKB-SubCell"/>
</dbReference>
<evidence type="ECO:0000256" key="1">
    <source>
        <dbReference type="ARBA" id="ARBA00022729"/>
    </source>
</evidence>
<keyword evidence="9" id="KW-1185">Reference proteome</keyword>
<dbReference type="AlphaFoldDB" id="A0A928V054"/>
<dbReference type="PANTHER" id="PTHR38098:SF1">
    <property type="entry name" value="LPS-ASSEMBLY LIPOPROTEIN LPTE"/>
    <property type="match status" value="1"/>
</dbReference>
<comment type="subcellular location">
    <subcellularLocation>
        <location evidence="6">Cell outer membrane</location>
        <topology evidence="6">Lipid-anchor</topology>
    </subcellularLocation>
</comment>